<dbReference type="Proteomes" id="UP001338582">
    <property type="component" value="Chromosome 4"/>
</dbReference>
<dbReference type="AlphaFoldDB" id="A0AAX4HBV6"/>
<keyword evidence="1" id="KW-0812">Transmembrane</keyword>
<dbReference type="Pfam" id="PF08695">
    <property type="entry name" value="Coa1"/>
    <property type="match status" value="1"/>
</dbReference>
<dbReference type="PANTHER" id="PTHR28523:SF1">
    <property type="entry name" value="CYTOCHROME C OXIDASE ASSEMBLY FACTOR 1"/>
    <property type="match status" value="1"/>
</dbReference>
<evidence type="ECO:0000256" key="1">
    <source>
        <dbReference type="SAM" id="Phobius"/>
    </source>
</evidence>
<reference evidence="2 3" key="1">
    <citation type="submission" date="2023-10" db="EMBL/GenBank/DDBJ databases">
        <title>Draft Genome Sequence of Candida saopaulonensis from a very Premature Infant with Sepsis.</title>
        <authorList>
            <person name="Ning Y."/>
            <person name="Dai R."/>
            <person name="Xiao M."/>
            <person name="Xu Y."/>
            <person name="Yan Q."/>
            <person name="Zhang L."/>
        </authorList>
    </citation>
    <scope>NUCLEOTIDE SEQUENCE [LARGE SCALE GENOMIC DNA]</scope>
    <source>
        <strain evidence="2 3">19XY460</strain>
    </source>
</reference>
<evidence type="ECO:0000313" key="3">
    <source>
        <dbReference type="Proteomes" id="UP001338582"/>
    </source>
</evidence>
<sequence>MFSAGLRRVLPVRSPVSLRTSIKGRLPLSVRFQSTAEPLRTRVATTIDRELPDPLKPQRENRRYFVIYAVGVVVSCAIIFNYEKTGSPIINSLMYCLRRSEVAKSSLGDNIGYASEWPWIWGPLNTVQGRIDIQYKVKGDKQGATVHLKASRVSAILPFEVEHLYLEYADGLTADLLKDKSIDFEF</sequence>
<keyword evidence="3" id="KW-1185">Reference proteome</keyword>
<keyword evidence="1" id="KW-0472">Membrane</keyword>
<gene>
    <name evidence="2" type="ORF">PUMCH_003399</name>
</gene>
<evidence type="ECO:0008006" key="4">
    <source>
        <dbReference type="Google" id="ProtNLM"/>
    </source>
</evidence>
<name>A0AAX4HBV6_9ASCO</name>
<protein>
    <recommendedName>
        <fullName evidence="4">Cytochrome c oxidase assembly factor 1</fullName>
    </recommendedName>
</protein>
<dbReference type="EMBL" id="CP138897">
    <property type="protein sequence ID" value="WPK26054.1"/>
    <property type="molecule type" value="Genomic_DNA"/>
</dbReference>
<feature type="transmembrane region" description="Helical" evidence="1">
    <location>
        <begin position="64"/>
        <end position="82"/>
    </location>
</feature>
<dbReference type="InterPro" id="IPR042432">
    <property type="entry name" value="Coa1_fungi"/>
</dbReference>
<dbReference type="GO" id="GO:0005743">
    <property type="term" value="C:mitochondrial inner membrane"/>
    <property type="evidence" value="ECO:0007669"/>
    <property type="project" value="TreeGrafter"/>
</dbReference>
<evidence type="ECO:0000313" key="2">
    <source>
        <dbReference type="EMBL" id="WPK26054.1"/>
    </source>
</evidence>
<dbReference type="GO" id="GO:0033617">
    <property type="term" value="P:mitochondrial respiratory chain complex IV assembly"/>
    <property type="evidence" value="ECO:0007669"/>
    <property type="project" value="InterPro"/>
</dbReference>
<dbReference type="RefSeq" id="XP_062878436.1">
    <property type="nucleotide sequence ID" value="XM_063022366.1"/>
</dbReference>
<accession>A0AAX4HBV6</accession>
<dbReference type="InterPro" id="IPR014807">
    <property type="entry name" value="Coa1"/>
</dbReference>
<dbReference type="KEGG" id="asau:88174463"/>
<dbReference type="PANTHER" id="PTHR28523">
    <property type="entry name" value="CYTOCHROME C OXIDASE ASSEMBLY FACTOR 1"/>
    <property type="match status" value="1"/>
</dbReference>
<keyword evidence="1" id="KW-1133">Transmembrane helix</keyword>
<proteinExistence type="predicted"/>
<organism evidence="2 3">
    <name type="scientific">Australozyma saopauloensis</name>
    <dbReference type="NCBI Taxonomy" id="291208"/>
    <lineage>
        <taxon>Eukaryota</taxon>
        <taxon>Fungi</taxon>
        <taxon>Dikarya</taxon>
        <taxon>Ascomycota</taxon>
        <taxon>Saccharomycotina</taxon>
        <taxon>Pichiomycetes</taxon>
        <taxon>Metschnikowiaceae</taxon>
        <taxon>Australozyma</taxon>
    </lineage>
</organism>
<dbReference type="GeneID" id="88174463"/>